<dbReference type="SUPFAM" id="SSF53474">
    <property type="entry name" value="alpha/beta-Hydrolases"/>
    <property type="match status" value="1"/>
</dbReference>
<name>A3XGA3_LEEBM</name>
<evidence type="ECO:0000256" key="3">
    <source>
        <dbReference type="PROSITE-ProRule" id="PRU00339"/>
    </source>
</evidence>
<evidence type="ECO:0000313" key="4">
    <source>
        <dbReference type="EMBL" id="EAQ50847.1"/>
    </source>
</evidence>
<dbReference type="InterPro" id="IPR011990">
    <property type="entry name" value="TPR-like_helical_dom_sf"/>
</dbReference>
<dbReference type="PANTHER" id="PTHR40841:SF2">
    <property type="entry name" value="SIDEROPHORE-DEGRADING ESTERASE (EUROFUNG)"/>
    <property type="match status" value="1"/>
</dbReference>
<dbReference type="InterPro" id="IPR052558">
    <property type="entry name" value="Siderophore_Hydrolase_D"/>
</dbReference>
<accession>A3XGA3</accession>
<proteinExistence type="inferred from homology"/>
<evidence type="ECO:0000256" key="2">
    <source>
        <dbReference type="ARBA" id="ARBA00022801"/>
    </source>
</evidence>
<dbReference type="PANTHER" id="PTHR40841">
    <property type="entry name" value="SIDEROPHORE TRIACETYLFUSARININE C ESTERASE"/>
    <property type="match status" value="1"/>
</dbReference>
<dbReference type="Pfam" id="PF00756">
    <property type="entry name" value="Esterase"/>
    <property type="match status" value="1"/>
</dbReference>
<dbReference type="GO" id="GO:0016788">
    <property type="term" value="F:hydrolase activity, acting on ester bonds"/>
    <property type="evidence" value="ECO:0007669"/>
    <property type="project" value="TreeGrafter"/>
</dbReference>
<sequence>MFFGITATAQNDISIGHTESLYSELMQEERKLDIHLPQNYDTTKKTYPVLYLLDSYYNFKHVVGTVEYLILNRKIPDLIIVGIRNTNRARDLTPDASEIGEYHQKRLGTTAGADAFLSFIEKELIPHIEKNYRASPYRILEGHSLGGLFSVYTIFQKPELFSSHVIISPSLWYTNKTIEQALEDVFPDPAPLKNTSYYVSLATENGGTMRGNIYKLNGEFANYSNAHKDANIRYKYESMPLESHGSLGLPSTFFGLRYIFEPTQYEVPSTPEAIKAQGGPQQALTKTLAYFDQLSEQYGFEVTNEYALIDLGYKFIKIEEYKPYAVEVFTENVKAHPNSFDAHSTLGMAYEEMDDLLKAKEHYEKALELVLATGDPEWTFYQIDLDNINQKIANQKK</sequence>
<dbReference type="SUPFAM" id="SSF48452">
    <property type="entry name" value="TPR-like"/>
    <property type="match status" value="1"/>
</dbReference>
<keyword evidence="3" id="KW-0802">TPR repeat</keyword>
<dbReference type="InterPro" id="IPR019734">
    <property type="entry name" value="TPR_rpt"/>
</dbReference>
<feature type="repeat" description="TPR" evidence="3">
    <location>
        <begin position="340"/>
        <end position="373"/>
    </location>
</feature>
<protein>
    <submittedName>
        <fullName evidence="4">Putative esterase</fullName>
    </submittedName>
</protein>
<gene>
    <name evidence="4" type="ORF">MED217_14930</name>
</gene>
<reference evidence="4 5" key="1">
    <citation type="journal article" date="2007" name="Nature">
        <title>Light stimulates growth of proteorhodopsin-containing marine Flavobacteria.</title>
        <authorList>
            <person name="Gomez-Consarnau L."/>
            <person name="Gonzalez J.M."/>
            <person name="Coll-Llado M."/>
            <person name="Gourdon P."/>
            <person name="Pascher T."/>
            <person name="Neutze R."/>
            <person name="Pedros-Alio C."/>
            <person name="Pinhassi J."/>
        </authorList>
    </citation>
    <scope>NUCLEOTIDE SEQUENCE [LARGE SCALE GENOMIC DNA]</scope>
    <source>
        <strain evidence="4 5">MED217</strain>
    </source>
</reference>
<dbReference type="eggNOG" id="COG2819">
    <property type="taxonomic scope" value="Bacteria"/>
</dbReference>
<dbReference type="AlphaFoldDB" id="A3XGA3"/>
<comment type="caution">
    <text evidence="4">The sequence shown here is derived from an EMBL/GenBank/DDBJ whole genome shotgun (WGS) entry which is preliminary data.</text>
</comment>
<keyword evidence="2" id="KW-0378">Hydrolase</keyword>
<dbReference type="PROSITE" id="PS50005">
    <property type="entry name" value="TPR"/>
    <property type="match status" value="1"/>
</dbReference>
<evidence type="ECO:0000256" key="1">
    <source>
        <dbReference type="ARBA" id="ARBA00005622"/>
    </source>
</evidence>
<dbReference type="ESTHER" id="leebm-a3xga3">
    <property type="family name" value="A85-IroE-IroD-Fes-Yiel"/>
</dbReference>
<dbReference type="Gene3D" id="3.40.50.1820">
    <property type="entry name" value="alpha/beta hydrolase"/>
    <property type="match status" value="1"/>
</dbReference>
<dbReference type="Proteomes" id="UP000001601">
    <property type="component" value="Unassembled WGS sequence"/>
</dbReference>
<organism evidence="4 5">
    <name type="scientific">Leeuwenhoekiella blandensis (strain CECT 7118 / CCUG 51940 / KCTC 22103 / MED217)</name>
    <name type="common">Flavobacterium sp. (strain MED217)</name>
    <dbReference type="NCBI Taxonomy" id="398720"/>
    <lineage>
        <taxon>Bacteria</taxon>
        <taxon>Pseudomonadati</taxon>
        <taxon>Bacteroidota</taxon>
        <taxon>Flavobacteriia</taxon>
        <taxon>Flavobacteriales</taxon>
        <taxon>Flavobacteriaceae</taxon>
        <taxon>Leeuwenhoekiella</taxon>
    </lineage>
</organism>
<dbReference type="InterPro" id="IPR029058">
    <property type="entry name" value="AB_hydrolase_fold"/>
</dbReference>
<dbReference type="STRING" id="398720.MED217_14930"/>
<dbReference type="InterPro" id="IPR000801">
    <property type="entry name" value="Esterase-like"/>
</dbReference>
<keyword evidence="5" id="KW-1185">Reference proteome</keyword>
<comment type="similarity">
    <text evidence="1">Belongs to the esterase D family.</text>
</comment>
<dbReference type="HOGENOM" id="CLU_039834_0_1_10"/>
<evidence type="ECO:0000313" key="5">
    <source>
        <dbReference type="Proteomes" id="UP000001601"/>
    </source>
</evidence>
<dbReference type="Gene3D" id="1.25.40.10">
    <property type="entry name" value="Tetratricopeptide repeat domain"/>
    <property type="match status" value="1"/>
</dbReference>
<dbReference type="EMBL" id="AANC01000001">
    <property type="protein sequence ID" value="EAQ50847.1"/>
    <property type="molecule type" value="Genomic_DNA"/>
</dbReference>